<name>A0A6H0ZG42_9HYPH</name>
<protein>
    <submittedName>
        <fullName evidence="1">Uncharacterized protein</fullName>
    </submittedName>
</protein>
<sequence>MPRISIAMNEAQEMSVGERDYAFVSINLFVFSISDADDASSKMGALSFGFMFPEN</sequence>
<evidence type="ECO:0000313" key="1">
    <source>
        <dbReference type="EMBL" id="QIX19818.1"/>
    </source>
</evidence>
<organism evidence="1 2">
    <name type="scientific">Agrobacterium pusense</name>
    <dbReference type="NCBI Taxonomy" id="648995"/>
    <lineage>
        <taxon>Bacteria</taxon>
        <taxon>Pseudomonadati</taxon>
        <taxon>Pseudomonadota</taxon>
        <taxon>Alphaproteobacteria</taxon>
        <taxon>Hyphomicrobiales</taxon>
        <taxon>Rhizobiaceae</taxon>
        <taxon>Rhizobium/Agrobacterium group</taxon>
        <taxon>Agrobacterium</taxon>
    </lineage>
</organism>
<reference evidence="1 2" key="1">
    <citation type="submission" date="2020-04" db="EMBL/GenBank/DDBJ databases">
        <title>FDA dAtabase for Regulatory Grade micrObial Sequences (FDA-ARGOS): Supporting development and validation of Infectious Disease Dx tests.</title>
        <authorList>
            <person name="Sciortino C."/>
            <person name="Tallon L."/>
            <person name="Sadzewicz L."/>
            <person name="Vavikolanu K."/>
            <person name="Mehta A."/>
            <person name="Aluvathingal J."/>
            <person name="Nadendla S."/>
            <person name="Nandy P."/>
            <person name="Geyer C."/>
            <person name="Yan Y."/>
            <person name="Sichtig H."/>
        </authorList>
    </citation>
    <scope>NUCLEOTIDE SEQUENCE [LARGE SCALE GENOMIC DNA]</scope>
    <source>
        <strain evidence="1 2">FDAARGOS_633</strain>
    </source>
</reference>
<dbReference type="EMBL" id="CP050896">
    <property type="protein sequence ID" value="QIX19818.1"/>
    <property type="molecule type" value="Genomic_DNA"/>
</dbReference>
<gene>
    <name evidence="1" type="ORF">FOB41_01215</name>
</gene>
<accession>A0A6H0ZG42</accession>
<dbReference type="Proteomes" id="UP000500870">
    <property type="component" value="Chromosome 2"/>
</dbReference>
<dbReference type="AlphaFoldDB" id="A0A6H0ZG42"/>
<dbReference type="RefSeq" id="WP_169692246.1">
    <property type="nucleotide sequence ID" value="NZ_CP050896.1"/>
</dbReference>
<proteinExistence type="predicted"/>
<evidence type="ECO:0000313" key="2">
    <source>
        <dbReference type="Proteomes" id="UP000500870"/>
    </source>
</evidence>